<sequence length="100" mass="11499">MINHTVLFKVQDFDTPKDKQDALLEIKESLMGLDGKIEQLKHIEVQLHHTLNSDSFDLALITHFNTLADVDIYQVHPLHLEVVKVVKKYAVGRACVDFEF</sequence>
<proteinExistence type="predicted"/>
<keyword evidence="2" id="KW-1185">Reference proteome</keyword>
<reference evidence="1" key="1">
    <citation type="submission" date="2021-08" db="EMBL/GenBank/DDBJ databases">
        <title>Novel anaerobic bacterium isolated from sea squirt in East Sea, Republic of Korea.</title>
        <authorList>
            <person name="Nguyen T.H."/>
            <person name="Li Z."/>
            <person name="Lee Y.-J."/>
            <person name="Ko J."/>
            <person name="Kim S.-G."/>
        </authorList>
    </citation>
    <scope>NUCLEOTIDE SEQUENCE</scope>
    <source>
        <strain evidence="1">KCTC 25031</strain>
    </source>
</reference>
<dbReference type="EMBL" id="CP081303">
    <property type="protein sequence ID" value="QZE12853.1"/>
    <property type="molecule type" value="Genomic_DNA"/>
</dbReference>
<organism evidence="1 2">
    <name type="scientific">Halosquirtibacter laminarini</name>
    <dbReference type="NCBI Taxonomy" id="3374600"/>
    <lineage>
        <taxon>Bacteria</taxon>
        <taxon>Pseudomonadati</taxon>
        <taxon>Bacteroidota</taxon>
        <taxon>Bacteroidia</taxon>
        <taxon>Marinilabiliales</taxon>
        <taxon>Prolixibacteraceae</taxon>
        <taxon>Halosquirtibacter</taxon>
    </lineage>
</organism>
<protein>
    <submittedName>
        <fullName evidence="1">Dabb family protein</fullName>
    </submittedName>
</protein>
<gene>
    <name evidence="1" type="ORF">K4L44_09660</name>
</gene>
<accession>A0AC61NBJ9</accession>
<evidence type="ECO:0000313" key="2">
    <source>
        <dbReference type="Proteomes" id="UP000826212"/>
    </source>
</evidence>
<dbReference type="Proteomes" id="UP000826212">
    <property type="component" value="Chromosome"/>
</dbReference>
<name>A0AC61NBJ9_9BACT</name>
<evidence type="ECO:0000313" key="1">
    <source>
        <dbReference type="EMBL" id="QZE12853.1"/>
    </source>
</evidence>